<dbReference type="GO" id="GO:0003677">
    <property type="term" value="F:DNA binding"/>
    <property type="evidence" value="ECO:0007669"/>
    <property type="project" value="InterPro"/>
</dbReference>
<dbReference type="InterPro" id="IPR037914">
    <property type="entry name" value="SpoVT-AbrB_sf"/>
</dbReference>
<evidence type="ECO:0000313" key="2">
    <source>
        <dbReference type="EMBL" id="ADM27614.1"/>
    </source>
</evidence>
<proteinExistence type="predicted"/>
<sequence>MGLAMDIRVGRKRTIVIPKAVAEALGIDEGSRLLLEVRDGCIVLKPIPDAISLSLRGEKITRVILEELEETSVEEQRKYLGEEKNSS</sequence>
<organism evidence="2 3">
    <name type="scientific">Ignisphaera aggregans (strain DSM 17230 / JCM 13409 / AQ1.S1)</name>
    <dbReference type="NCBI Taxonomy" id="583356"/>
    <lineage>
        <taxon>Archaea</taxon>
        <taxon>Thermoproteota</taxon>
        <taxon>Thermoprotei</taxon>
        <taxon>Desulfurococcales</taxon>
        <taxon>Desulfurococcaceae</taxon>
        <taxon>Ignisphaera</taxon>
    </lineage>
</organism>
<protein>
    <submittedName>
        <fullName evidence="2">Transcriptional regulator, AbrB family</fullName>
    </submittedName>
</protein>
<evidence type="ECO:0000259" key="1">
    <source>
        <dbReference type="PROSITE" id="PS51740"/>
    </source>
</evidence>
<dbReference type="PANTHER" id="PTHR34860">
    <property type="entry name" value="REPRESSOR-LIKE PROTEIN SSO7C3"/>
    <property type="match status" value="1"/>
</dbReference>
<dbReference type="AlphaFoldDB" id="E0STJ8"/>
<gene>
    <name evidence="2" type="ordered locus">Igag_0788</name>
</gene>
<dbReference type="InterPro" id="IPR052975">
    <property type="entry name" value="Repressor-like_regulatory"/>
</dbReference>
<keyword evidence="3" id="KW-1185">Reference proteome</keyword>
<dbReference type="SUPFAM" id="SSF89447">
    <property type="entry name" value="AbrB/MazE/MraZ-like"/>
    <property type="match status" value="1"/>
</dbReference>
<dbReference type="Pfam" id="PF04014">
    <property type="entry name" value="MazE_antitoxin"/>
    <property type="match status" value="1"/>
</dbReference>
<name>E0STJ8_IGNAA</name>
<dbReference type="EMBL" id="CP002098">
    <property type="protein sequence ID" value="ADM27614.1"/>
    <property type="molecule type" value="Genomic_DNA"/>
</dbReference>
<dbReference type="KEGG" id="iag:Igag_0788"/>
<accession>E0STJ8</accession>
<dbReference type="Proteomes" id="UP000001304">
    <property type="component" value="Chromosome"/>
</dbReference>
<feature type="domain" description="SpoVT-AbrB" evidence="1">
    <location>
        <begin position="4"/>
        <end position="49"/>
    </location>
</feature>
<dbReference type="SMART" id="SM00966">
    <property type="entry name" value="SpoVT_AbrB"/>
    <property type="match status" value="1"/>
</dbReference>
<dbReference type="Gene3D" id="2.10.260.10">
    <property type="match status" value="1"/>
</dbReference>
<dbReference type="PANTHER" id="PTHR34860:SF7">
    <property type="entry name" value="TRANSCRIPTION REGULATOR, SPOVT_ABRB FAMILY"/>
    <property type="match status" value="1"/>
</dbReference>
<reference evidence="2 3" key="1">
    <citation type="journal article" date="2010" name="Stand. Genomic Sci.">
        <title>Complete genome sequence of Ignisphaera aggregans type strain (AQ1.S1).</title>
        <authorList>
            <person name="Goker M."/>
            <person name="Held B."/>
            <person name="Lapidus A."/>
            <person name="Nolan M."/>
            <person name="Spring S."/>
            <person name="Yasawong M."/>
            <person name="Lucas S."/>
            <person name="Glavina Del Rio T."/>
            <person name="Tice H."/>
            <person name="Cheng J.F."/>
            <person name="Goodwin L."/>
            <person name="Tapia R."/>
            <person name="Pitluck S."/>
            <person name="Liolios K."/>
            <person name="Ivanova N."/>
            <person name="Mavromatis K."/>
            <person name="Mikhailova N."/>
            <person name="Pati A."/>
            <person name="Chen A."/>
            <person name="Palaniappan K."/>
            <person name="Brambilla E."/>
            <person name="Land M."/>
            <person name="Hauser L."/>
            <person name="Chang Y.J."/>
            <person name="Jeffries C.D."/>
            <person name="Brettin T."/>
            <person name="Detter J.C."/>
            <person name="Han C."/>
            <person name="Rohde M."/>
            <person name="Sikorski J."/>
            <person name="Woyke T."/>
            <person name="Bristow J."/>
            <person name="Eisen J.A."/>
            <person name="Markowitz V."/>
            <person name="Hugenholtz P."/>
            <person name="Kyrpides N.C."/>
            <person name="Klenk H.P."/>
        </authorList>
    </citation>
    <scope>NUCLEOTIDE SEQUENCE [LARGE SCALE GENOMIC DNA]</scope>
    <source>
        <strain evidence="3">DSM 17230 / JCM 13409 / AQ1.S1</strain>
    </source>
</reference>
<dbReference type="PROSITE" id="PS51740">
    <property type="entry name" value="SPOVT_ABRB"/>
    <property type="match status" value="1"/>
</dbReference>
<dbReference type="NCBIfam" id="TIGR01439">
    <property type="entry name" value="lp_hng_hel_AbrB"/>
    <property type="match status" value="1"/>
</dbReference>
<dbReference type="BioCyc" id="IAGG583356:GHAH-780-MONOMER"/>
<dbReference type="HOGENOM" id="CLU_158484_3_1_2"/>
<evidence type="ECO:0000313" key="3">
    <source>
        <dbReference type="Proteomes" id="UP000001304"/>
    </source>
</evidence>
<dbReference type="InterPro" id="IPR007159">
    <property type="entry name" value="SpoVT-AbrB_dom"/>
</dbReference>